<reference evidence="1" key="1">
    <citation type="journal article" date="2014" name="Front. Microbiol.">
        <title>High frequency of phylogenetically diverse reductive dehalogenase-homologous genes in deep subseafloor sedimentary metagenomes.</title>
        <authorList>
            <person name="Kawai M."/>
            <person name="Futagami T."/>
            <person name="Toyoda A."/>
            <person name="Takaki Y."/>
            <person name="Nishi S."/>
            <person name="Hori S."/>
            <person name="Arai W."/>
            <person name="Tsubouchi T."/>
            <person name="Morono Y."/>
            <person name="Uchiyama I."/>
            <person name="Ito T."/>
            <person name="Fujiyama A."/>
            <person name="Inagaki F."/>
            <person name="Takami H."/>
        </authorList>
    </citation>
    <scope>NUCLEOTIDE SEQUENCE</scope>
    <source>
        <strain evidence="1">Expedition CK06-06</strain>
    </source>
</reference>
<sequence>MNRITQKLPSIVRWFFVILFLLIGWSSVWADEEDEIPKPTPERTITKTIKIMEHTWWVVQWSDNEILCELTIDHEGLPTGAEI</sequence>
<evidence type="ECO:0000313" key="1">
    <source>
        <dbReference type="EMBL" id="GAF86351.1"/>
    </source>
</evidence>
<protein>
    <submittedName>
        <fullName evidence="1">Uncharacterized protein</fullName>
    </submittedName>
</protein>
<proteinExistence type="predicted"/>
<dbReference type="AlphaFoldDB" id="X0TGA8"/>
<gene>
    <name evidence="1" type="ORF">S01H1_30741</name>
</gene>
<organism evidence="1">
    <name type="scientific">marine sediment metagenome</name>
    <dbReference type="NCBI Taxonomy" id="412755"/>
    <lineage>
        <taxon>unclassified sequences</taxon>
        <taxon>metagenomes</taxon>
        <taxon>ecological metagenomes</taxon>
    </lineage>
</organism>
<name>X0TGA8_9ZZZZ</name>
<dbReference type="EMBL" id="BARS01018936">
    <property type="protein sequence ID" value="GAF86351.1"/>
    <property type="molecule type" value="Genomic_DNA"/>
</dbReference>
<accession>X0TGA8</accession>
<comment type="caution">
    <text evidence="1">The sequence shown here is derived from an EMBL/GenBank/DDBJ whole genome shotgun (WGS) entry which is preliminary data.</text>
</comment>